<dbReference type="InterPro" id="IPR046879">
    <property type="entry name" value="KANL3/Tex30_Abhydrolase"/>
</dbReference>
<dbReference type="Pfam" id="PF20408">
    <property type="entry name" value="Abhydrolase_11"/>
    <property type="match status" value="1"/>
</dbReference>
<protein>
    <recommendedName>
        <fullName evidence="1">KANL3/Tex30 alpha/beta hydrolase-like domain-containing protein</fullName>
    </recommendedName>
</protein>
<comment type="caution">
    <text evidence="2">The sequence shown here is derived from an EMBL/GenBank/DDBJ whole genome shotgun (WGS) entry which is preliminary data.</text>
</comment>
<proteinExistence type="predicted"/>
<organism evidence="2 3">
    <name type="scientific">Sporolactobacillus inulinus CASD</name>
    <dbReference type="NCBI Taxonomy" id="1069536"/>
    <lineage>
        <taxon>Bacteria</taxon>
        <taxon>Bacillati</taxon>
        <taxon>Bacillota</taxon>
        <taxon>Bacilli</taxon>
        <taxon>Bacillales</taxon>
        <taxon>Sporolactobacillaceae</taxon>
        <taxon>Sporolactobacillus</taxon>
    </lineage>
</organism>
<dbReference type="STRING" id="1069536.SINU_08950"/>
<name>A0A0U1QN74_9BACL</name>
<dbReference type="RefSeq" id="WP_010023971.1">
    <property type="nucleotide sequence ID" value="NZ_AFVQ02000112.1"/>
</dbReference>
<dbReference type="OrthoDB" id="1908495at2"/>
<reference evidence="2 3" key="1">
    <citation type="journal article" date="2011" name="J. Bacteriol.">
        <title>Draft genome sequence of Sporolactobacillus inulinus strain CASD, an efficient D-lactic acid-producing bacterium with high-concentration lactate tolerance capability.</title>
        <authorList>
            <person name="Yu B."/>
            <person name="Su F."/>
            <person name="Wang L."/>
            <person name="Xu K."/>
            <person name="Zhao B."/>
            <person name="Xu P."/>
        </authorList>
    </citation>
    <scope>NUCLEOTIDE SEQUENCE [LARGE SCALE GENOMIC DNA]</scope>
    <source>
        <strain evidence="2 3">CASD</strain>
    </source>
</reference>
<evidence type="ECO:0000259" key="1">
    <source>
        <dbReference type="Pfam" id="PF20408"/>
    </source>
</evidence>
<dbReference type="Proteomes" id="UP000035553">
    <property type="component" value="Unassembled WGS sequence"/>
</dbReference>
<evidence type="ECO:0000313" key="2">
    <source>
        <dbReference type="EMBL" id="KLI02258.1"/>
    </source>
</evidence>
<evidence type="ECO:0000313" key="3">
    <source>
        <dbReference type="Proteomes" id="UP000035553"/>
    </source>
</evidence>
<dbReference type="AlphaFoldDB" id="A0A0U1QN74"/>
<dbReference type="PIRSF" id="PIRSF033634">
    <property type="entry name" value="UCP033634"/>
    <property type="match status" value="1"/>
</dbReference>
<gene>
    <name evidence="2" type="ORF">SINU_08950</name>
</gene>
<dbReference type="ESTHER" id="9bacl-a0a0u1qn74">
    <property type="family name" value="UCP033634"/>
</dbReference>
<sequence>MNVSEERVEARGNKISYTHIDVGSNVVCFMFSGIGYLYDKPLLYYATMKMLEHGIDVVHVHYHFKSELLKKSFAKKCQDMMNVIQPVLDAVLADQAYVRCLFLGKSIGTIPIAGALVNQEKFNDAPIILLTPLITYDEVFMNLLECRHQGLLAIGDKDRFYDADRVKQLKRTHLTIEVIHNADHSLNVGTFDTAVSITALARVMRSLDAVIQKFKLQG</sequence>
<accession>A0A0U1QN74</accession>
<keyword evidence="3" id="KW-1185">Reference proteome</keyword>
<feature type="domain" description="KANL3/Tex30 alpha/beta hydrolase-like" evidence="1">
    <location>
        <begin position="33"/>
        <end position="211"/>
    </location>
</feature>
<dbReference type="Gene3D" id="3.40.50.1820">
    <property type="entry name" value="alpha/beta hydrolase"/>
    <property type="match status" value="1"/>
</dbReference>
<dbReference type="InterPro" id="IPR017018">
    <property type="entry name" value="UCP033634"/>
</dbReference>
<dbReference type="InterPro" id="IPR029058">
    <property type="entry name" value="AB_hydrolase_fold"/>
</dbReference>
<dbReference type="EMBL" id="AFVQ02000112">
    <property type="protein sequence ID" value="KLI02258.1"/>
    <property type="molecule type" value="Genomic_DNA"/>
</dbReference>